<dbReference type="PANTHER" id="PTHR48098">
    <property type="entry name" value="ENTEROCHELIN ESTERASE-RELATED"/>
    <property type="match status" value="1"/>
</dbReference>
<dbReference type="Proteomes" id="UP000011682">
    <property type="component" value="Unassembled WGS sequence"/>
</dbReference>
<dbReference type="InterPro" id="IPR029058">
    <property type="entry name" value="AB_hydrolase_fold"/>
</dbReference>
<dbReference type="InterPro" id="IPR050583">
    <property type="entry name" value="Mycobacterial_A85_antigen"/>
</dbReference>
<comment type="caution">
    <text evidence="1">The sequence shown here is derived from an EMBL/GenBank/DDBJ whole genome shotgun (WGS) entry which is preliminary data.</text>
</comment>
<accession>S9P537</accession>
<sequence>MGLFREGTHMKGVLETQEMHSPALEGNPLGDPARRALTVYLPPGYAAGTRRYPVVYFLNAYSGSGRTWTNFSPFSLSVPERLDALVAAGAIPPVIGVFPDGWTSMGGSQWVNSDAIGRYRDFLAKDVLGFVDRTYRTLPKALSRAVVGHSSGGYGALVMGRYHPDLFSHLSAQSPDAYFEYCYLPDLPKTASALLKAGGVEAWYTNFVQRSRETKARSEDFTIISALAMAAAYSPKKGEPLNLELPFDTQTGRLRPEVWNRWLVHDPVRFVPKFVDAFRKMKTVFIDCGTRDEFNLRWGVRMIAEDFKNGGVEVTHEEFEDGHMGVNYRFERSLAVIGQRLVLD</sequence>
<dbReference type="EMBL" id="ANAH02000064">
    <property type="protein sequence ID" value="EPX57327.1"/>
    <property type="molecule type" value="Genomic_DNA"/>
</dbReference>
<reference evidence="1" key="1">
    <citation type="submission" date="2013-05" db="EMBL/GenBank/DDBJ databases">
        <title>Genome assembly of Cystobacter fuscus DSM 2262.</title>
        <authorList>
            <person name="Sharma G."/>
            <person name="Khatri I."/>
            <person name="Kaur C."/>
            <person name="Mayilraj S."/>
            <person name="Subramanian S."/>
        </authorList>
    </citation>
    <scope>NUCLEOTIDE SEQUENCE [LARGE SCALE GENOMIC DNA]</scope>
    <source>
        <strain evidence="1">DSM 2262</strain>
    </source>
</reference>
<dbReference type="InterPro" id="IPR000801">
    <property type="entry name" value="Esterase-like"/>
</dbReference>
<evidence type="ECO:0000313" key="2">
    <source>
        <dbReference type="Proteomes" id="UP000011682"/>
    </source>
</evidence>
<protein>
    <submittedName>
        <fullName evidence="1">Esterase</fullName>
    </submittedName>
</protein>
<organism evidence="1 2">
    <name type="scientific">Cystobacter fuscus (strain ATCC 25194 / DSM 2262 / NBRC 100088 / M29)</name>
    <dbReference type="NCBI Taxonomy" id="1242864"/>
    <lineage>
        <taxon>Bacteria</taxon>
        <taxon>Pseudomonadati</taxon>
        <taxon>Myxococcota</taxon>
        <taxon>Myxococcia</taxon>
        <taxon>Myxococcales</taxon>
        <taxon>Cystobacterineae</taxon>
        <taxon>Archangiaceae</taxon>
        <taxon>Cystobacter</taxon>
    </lineage>
</organism>
<dbReference type="SUPFAM" id="SSF53474">
    <property type="entry name" value="alpha/beta-Hydrolases"/>
    <property type="match status" value="1"/>
</dbReference>
<name>S9P537_CYSF2</name>
<dbReference type="Gene3D" id="3.40.50.1820">
    <property type="entry name" value="alpha/beta hydrolase"/>
    <property type="match status" value="1"/>
</dbReference>
<dbReference type="eggNOG" id="COG2382">
    <property type="taxonomic scope" value="Bacteria"/>
</dbReference>
<evidence type="ECO:0000313" key="1">
    <source>
        <dbReference type="EMBL" id="EPX57327.1"/>
    </source>
</evidence>
<dbReference type="Pfam" id="PF00756">
    <property type="entry name" value="Esterase"/>
    <property type="match status" value="1"/>
</dbReference>
<keyword evidence="2" id="KW-1185">Reference proteome</keyword>
<dbReference type="AlphaFoldDB" id="S9P537"/>
<gene>
    <name evidence="1" type="ORF">D187_007081</name>
</gene>
<proteinExistence type="predicted"/>